<evidence type="ECO:0000256" key="3">
    <source>
        <dbReference type="RuleBase" id="RU003616"/>
    </source>
</evidence>
<accession>A0A9I9DCK9</accession>
<evidence type="ECO:0000313" key="5">
    <source>
        <dbReference type="EnsemblPlants" id="MELO3C016449.2.1"/>
    </source>
</evidence>
<protein>
    <recommendedName>
        <fullName evidence="4">SHSP domain-containing protein</fullName>
    </recommendedName>
</protein>
<dbReference type="InterPro" id="IPR031107">
    <property type="entry name" value="Small_HSP"/>
</dbReference>
<proteinExistence type="inferred from homology"/>
<dbReference type="Gene3D" id="2.60.40.790">
    <property type="match status" value="1"/>
</dbReference>
<dbReference type="AlphaFoldDB" id="A0A9I9DCK9"/>
<name>A0A9I9DCK9_CUCME</name>
<dbReference type="InterPro" id="IPR002068">
    <property type="entry name" value="A-crystallin/Hsp20_dom"/>
</dbReference>
<evidence type="ECO:0000256" key="1">
    <source>
        <dbReference type="ARBA" id="ARBA00023016"/>
    </source>
</evidence>
<dbReference type="PROSITE" id="PS01031">
    <property type="entry name" value="SHSP"/>
    <property type="match status" value="1"/>
</dbReference>
<feature type="domain" description="SHSP" evidence="4">
    <location>
        <begin position="104"/>
        <end position="223"/>
    </location>
</feature>
<evidence type="ECO:0000259" key="4">
    <source>
        <dbReference type="PROSITE" id="PS01031"/>
    </source>
</evidence>
<reference evidence="5" key="1">
    <citation type="submission" date="2023-03" db="UniProtKB">
        <authorList>
            <consortium name="EnsemblPlants"/>
        </authorList>
    </citation>
    <scope>IDENTIFICATION</scope>
</reference>
<dbReference type="InterPro" id="IPR008978">
    <property type="entry name" value="HSP20-like_chaperone"/>
</dbReference>
<sequence length="241" mass="27344">NSKYHFSFALLYIIPSTNLPYISKKIVLKHQLSLQQINLHFPTNPNSQMGNQIPAILCLLTVAFMAAQHTESFMPYTGAPWGTVVPSDDPFRILEQMPLTVPTGMETMALAQVDWKETPFEHKILIDIPGMKKEDVKVELEENRVLRISGERKAETEAAMVTEEGEKWHRAERVNGKFWRQFRIPGNADLDGIKASLEDGVLIIRVPKLVEERRKQPKIISVVGERPSVGETDIKVAKDEM</sequence>
<organism evidence="5">
    <name type="scientific">Cucumis melo</name>
    <name type="common">Muskmelon</name>
    <dbReference type="NCBI Taxonomy" id="3656"/>
    <lineage>
        <taxon>Eukaryota</taxon>
        <taxon>Viridiplantae</taxon>
        <taxon>Streptophyta</taxon>
        <taxon>Embryophyta</taxon>
        <taxon>Tracheophyta</taxon>
        <taxon>Spermatophyta</taxon>
        <taxon>Magnoliopsida</taxon>
        <taxon>eudicotyledons</taxon>
        <taxon>Gunneridae</taxon>
        <taxon>Pentapetalae</taxon>
        <taxon>rosids</taxon>
        <taxon>fabids</taxon>
        <taxon>Cucurbitales</taxon>
        <taxon>Cucurbitaceae</taxon>
        <taxon>Benincaseae</taxon>
        <taxon>Cucumis</taxon>
    </lineage>
</organism>
<dbReference type="EnsemblPlants" id="MELO3C016449.2.1">
    <property type="protein sequence ID" value="MELO3C016449.2.1"/>
    <property type="gene ID" value="MELO3C016449.2"/>
</dbReference>
<dbReference type="SUPFAM" id="SSF49764">
    <property type="entry name" value="HSP20-like chaperones"/>
    <property type="match status" value="1"/>
</dbReference>
<dbReference type="Gramene" id="MELO3C016449.2.1">
    <property type="protein sequence ID" value="MELO3C016449.2.1"/>
    <property type="gene ID" value="MELO3C016449.2"/>
</dbReference>
<comment type="similarity">
    <text evidence="2 3">Belongs to the small heat shock protein (HSP20) family.</text>
</comment>
<dbReference type="Pfam" id="PF00011">
    <property type="entry name" value="HSP20"/>
    <property type="match status" value="1"/>
</dbReference>
<dbReference type="CDD" id="cd06472">
    <property type="entry name" value="ACD_ScHsp26_like"/>
    <property type="match status" value="1"/>
</dbReference>
<keyword evidence="1" id="KW-0346">Stress response</keyword>
<dbReference type="PANTHER" id="PTHR11527">
    <property type="entry name" value="HEAT-SHOCK PROTEIN 20 FAMILY MEMBER"/>
    <property type="match status" value="1"/>
</dbReference>
<evidence type="ECO:0000256" key="2">
    <source>
        <dbReference type="PROSITE-ProRule" id="PRU00285"/>
    </source>
</evidence>